<protein>
    <submittedName>
        <fullName evidence="2">Uncharacterized protein</fullName>
    </submittedName>
</protein>
<dbReference type="AlphaFoldDB" id="A0AAE8M782"/>
<sequence>MFPSVPLETPPCGFKICIPLGDEVGTERRLFQLNIQSLEKWNEELVLKRRANKVASVCQATGEQNGQWTITNGSFEVGSASLASSPTDKPATPVSPDSPKYTLEDLELFIPGWTAKESEVDTKMLQDRVQALEILEGKVDPPPDRDYEGKYAEAFRYFAAQEEQAKQLQESREKIMNTPFFNDGPKGWKFLHNIISSGQVPTDGSMKFPAYRPDQRAFLLYRSNRAGAMVTVGVRNLDACNRLELFELMEEVEQRGWVDMIYVANQDEAIPWGLPQNGEVEVLNWRGVDE</sequence>
<organism evidence="2 3">
    <name type="scientific">Fusarium torulosum</name>
    <dbReference type="NCBI Taxonomy" id="33205"/>
    <lineage>
        <taxon>Eukaryota</taxon>
        <taxon>Fungi</taxon>
        <taxon>Dikarya</taxon>
        <taxon>Ascomycota</taxon>
        <taxon>Pezizomycotina</taxon>
        <taxon>Sordariomycetes</taxon>
        <taxon>Hypocreomycetidae</taxon>
        <taxon>Hypocreales</taxon>
        <taxon>Nectriaceae</taxon>
        <taxon>Fusarium</taxon>
    </lineage>
</organism>
<accession>A0AAE8M782</accession>
<dbReference type="Proteomes" id="UP001187734">
    <property type="component" value="Unassembled WGS sequence"/>
</dbReference>
<reference evidence="2" key="1">
    <citation type="submission" date="2018-03" db="EMBL/GenBank/DDBJ databases">
        <authorList>
            <person name="Guldener U."/>
        </authorList>
    </citation>
    <scope>NUCLEOTIDE SEQUENCE</scope>
</reference>
<evidence type="ECO:0000256" key="1">
    <source>
        <dbReference type="SAM" id="MobiDB-lite"/>
    </source>
</evidence>
<name>A0AAE8M782_9HYPO</name>
<feature type="region of interest" description="Disordered" evidence="1">
    <location>
        <begin position="79"/>
        <end position="98"/>
    </location>
</feature>
<comment type="caution">
    <text evidence="2">The sequence shown here is derived from an EMBL/GenBank/DDBJ whole genome shotgun (WGS) entry which is preliminary data.</text>
</comment>
<evidence type="ECO:0000313" key="2">
    <source>
        <dbReference type="EMBL" id="SPJ75641.1"/>
    </source>
</evidence>
<proteinExistence type="predicted"/>
<evidence type="ECO:0000313" key="3">
    <source>
        <dbReference type="Proteomes" id="UP001187734"/>
    </source>
</evidence>
<dbReference type="EMBL" id="ONZP01000171">
    <property type="protein sequence ID" value="SPJ75641.1"/>
    <property type="molecule type" value="Genomic_DNA"/>
</dbReference>
<keyword evidence="3" id="KW-1185">Reference proteome</keyword>
<gene>
    <name evidence="2" type="ORF">FTOL_05372</name>
</gene>